<geneLocation type="plasmid" evidence="2 3">
    <name>unnamed4</name>
</geneLocation>
<protein>
    <submittedName>
        <fullName evidence="2">ATP-binding protein</fullName>
    </submittedName>
</protein>
<dbReference type="SUPFAM" id="SSF52540">
    <property type="entry name" value="P-loop containing nucleoside triphosphate hydrolases"/>
    <property type="match status" value="1"/>
</dbReference>
<evidence type="ECO:0000313" key="3">
    <source>
        <dbReference type="Proteomes" id="UP001239169"/>
    </source>
</evidence>
<sequence>MESIKSMNNTWIEGIRQQYQVRKQKEQQKNSELIYKCEICKDKEYIFVDDAVKFCKCRDIRLAKERLERSGIADRVSKNTFKTFIVKNEPQNLARNICIKYIQDFDKEKSLLLQGQVGSGKTHLAIATCNKLLEKHAVKYMSYTKDINELKFNMTDTDFYNKKLDEYRNVTILFIDDLFKGFEKGDYSRARSELRIMYDIINYRYDNKKSMIITTELSISKLLELDEALASRIVEMTNNFDNDAKYRFEFKGKELNYRIYGS</sequence>
<evidence type="ECO:0000313" key="2">
    <source>
        <dbReference type="EMBL" id="WGX77559.1"/>
    </source>
</evidence>
<dbReference type="EMBL" id="CP124689">
    <property type="protein sequence ID" value="WGX77559.1"/>
    <property type="molecule type" value="Genomic_DNA"/>
</dbReference>
<name>A0ABY8R7N9_PARBF</name>
<dbReference type="CDD" id="cd00009">
    <property type="entry name" value="AAA"/>
    <property type="match status" value="1"/>
</dbReference>
<dbReference type="Gene3D" id="3.40.50.300">
    <property type="entry name" value="P-loop containing nucleotide triphosphate hydrolases"/>
    <property type="match status" value="1"/>
</dbReference>
<dbReference type="Proteomes" id="UP001239169">
    <property type="component" value="Plasmid unnamed4"/>
</dbReference>
<dbReference type="PANTHER" id="PTHR30050:SF10">
    <property type="entry name" value="PHAGE-LIKE ELEMENT PBSX PROTEIN XKDC"/>
    <property type="match status" value="1"/>
</dbReference>
<dbReference type="PANTHER" id="PTHR30050">
    <property type="entry name" value="CHROMOSOMAL REPLICATION INITIATOR PROTEIN DNAA"/>
    <property type="match status" value="1"/>
</dbReference>
<dbReference type="InterPro" id="IPR027417">
    <property type="entry name" value="P-loop_NTPase"/>
</dbReference>
<keyword evidence="2" id="KW-0614">Plasmid</keyword>
<dbReference type="GO" id="GO:0005524">
    <property type="term" value="F:ATP binding"/>
    <property type="evidence" value="ECO:0007669"/>
    <property type="project" value="UniProtKB-KW"/>
</dbReference>
<reference evidence="2 3" key="1">
    <citation type="submission" date="2023-04" db="EMBL/GenBank/DDBJ databases">
        <title>Bacteria Genome Submission.</title>
        <authorList>
            <person name="Isaac P."/>
        </authorList>
    </citation>
    <scope>NUCLEOTIDE SEQUENCE [LARGE SCALE GENOMIC DNA]</scope>
    <source>
        <strain evidence="2 3">SampleS7P1</strain>
        <plasmid evidence="2 3">unnamed4</plasmid>
    </source>
</reference>
<dbReference type="Pfam" id="PF01695">
    <property type="entry name" value="IstB_IS21"/>
    <property type="match status" value="1"/>
</dbReference>
<keyword evidence="3" id="KW-1185">Reference proteome</keyword>
<accession>A0ABY8R7N9</accession>
<keyword evidence="2" id="KW-0547">Nucleotide-binding</keyword>
<proteinExistence type="predicted"/>
<organism evidence="2 3">
    <name type="scientific">Paraclostridium bifermentans</name>
    <name type="common">Clostridium bifermentans</name>
    <dbReference type="NCBI Taxonomy" id="1490"/>
    <lineage>
        <taxon>Bacteria</taxon>
        <taxon>Bacillati</taxon>
        <taxon>Bacillota</taxon>
        <taxon>Clostridia</taxon>
        <taxon>Peptostreptococcales</taxon>
        <taxon>Peptostreptococcaceae</taxon>
        <taxon>Paraclostridium</taxon>
    </lineage>
</organism>
<feature type="domain" description="IstB-like ATP-binding" evidence="1">
    <location>
        <begin position="106"/>
        <end position="231"/>
    </location>
</feature>
<dbReference type="InterPro" id="IPR002611">
    <property type="entry name" value="IstB_ATP-bd"/>
</dbReference>
<gene>
    <name evidence="2" type="ORF">QJS64_20320</name>
</gene>
<keyword evidence="2" id="KW-0067">ATP-binding</keyword>
<evidence type="ECO:0000259" key="1">
    <source>
        <dbReference type="Pfam" id="PF01695"/>
    </source>
</evidence>